<dbReference type="EMBL" id="JAWIZZ010000054">
    <property type="protein sequence ID" value="KAK5778203.1"/>
    <property type="molecule type" value="Genomic_DNA"/>
</dbReference>
<accession>A0AAN7W5T1</accession>
<comment type="subcellular location">
    <subcellularLocation>
        <location evidence="1">Nucleus</location>
    </subcellularLocation>
</comment>
<feature type="region of interest" description="Disordered" evidence="5">
    <location>
        <begin position="37"/>
        <end position="67"/>
    </location>
</feature>
<keyword evidence="10" id="KW-1185">Reference proteome</keyword>
<comment type="caution">
    <text evidence="9">The sequence shown here is derived from an EMBL/GenBank/DDBJ whole genome shotgun (WGS) entry which is preliminary data.</text>
</comment>
<dbReference type="PANTHER" id="PTHR40621">
    <property type="entry name" value="TRANSCRIPTION FACTOR KAPC-RELATED"/>
    <property type="match status" value="1"/>
</dbReference>
<keyword evidence="2" id="KW-0805">Transcription regulation</keyword>
<reference evidence="9" key="1">
    <citation type="submission" date="2023-06" db="EMBL/GenBank/DDBJ databases">
        <title>A draft genome of Kazachstania heterogenica Y-27499.</title>
        <authorList>
            <person name="Donic C."/>
            <person name="Kralova J.S."/>
            <person name="Fidel L."/>
            <person name="Ben-Dor S."/>
            <person name="Jung S."/>
        </authorList>
    </citation>
    <scope>NUCLEOTIDE SEQUENCE</scope>
    <source>
        <strain evidence="9 10">Y27499</strain>
    </source>
</reference>
<name>A0AAN7W5T1_9SACH</name>
<dbReference type="Proteomes" id="UP001306508">
    <property type="component" value="Unassembled WGS sequence"/>
</dbReference>
<dbReference type="PROSITE" id="PS00036">
    <property type="entry name" value="BZIP_BASIC"/>
    <property type="match status" value="1"/>
</dbReference>
<keyword evidence="3" id="KW-0804">Transcription</keyword>
<evidence type="ECO:0000256" key="5">
    <source>
        <dbReference type="SAM" id="MobiDB-lite"/>
    </source>
</evidence>
<evidence type="ECO:0000256" key="4">
    <source>
        <dbReference type="ARBA" id="ARBA00023242"/>
    </source>
</evidence>
<feature type="domain" description="BZIP" evidence="6">
    <location>
        <begin position="71"/>
        <end position="86"/>
    </location>
</feature>
<evidence type="ECO:0000313" key="7">
    <source>
        <dbReference type="EMBL" id="KAK5778203.1"/>
    </source>
</evidence>
<dbReference type="InterPro" id="IPR046347">
    <property type="entry name" value="bZIP_sf"/>
</dbReference>
<evidence type="ECO:0000256" key="3">
    <source>
        <dbReference type="ARBA" id="ARBA00023163"/>
    </source>
</evidence>
<dbReference type="GO" id="GO:0001228">
    <property type="term" value="F:DNA-binding transcription activator activity, RNA polymerase II-specific"/>
    <property type="evidence" value="ECO:0007669"/>
    <property type="project" value="TreeGrafter"/>
</dbReference>
<dbReference type="InterPro" id="IPR004827">
    <property type="entry name" value="bZIP"/>
</dbReference>
<evidence type="ECO:0000256" key="2">
    <source>
        <dbReference type="ARBA" id="ARBA00023015"/>
    </source>
</evidence>
<dbReference type="EMBL" id="JAWIZZ010000054">
    <property type="protein sequence ID" value="KAK5778208.1"/>
    <property type="molecule type" value="Genomic_DNA"/>
</dbReference>
<dbReference type="InterPro" id="IPR050936">
    <property type="entry name" value="AP-1-like"/>
</dbReference>
<dbReference type="AlphaFoldDB" id="A0AAN7W5T1"/>
<sequence>MAGNPDKNKNKFPAIKPKIGSSNEEIVMSKIHILKNWKLPPSPSYGVSGRKHKSPRNENTSVSKNEKLLLKKKRQNRDAQKAYRERKEKRLKEMESIIDTLQDQVKYWKKLYHSKCSEMSDLEKQYDQMRKERQNTTQLNQSALYGIISNFKPLKPVPLLPTTNKIFKGASSPRLSSTSNTAGKELFLSQTSHKLSKTSNIQIDTVYNQQSDHIRGIHEQTKDNDTNSGITSTNCGFCDGSSSCICDELTGNTTQKHPKTIISTKDTTSMLALSQISDPMAIAQLACSSDPHNCTKCPDINETCIKSAVAYSTNNGDANAISSEIDFTDYK</sequence>
<dbReference type="SUPFAM" id="SSF57959">
    <property type="entry name" value="Leucine zipper domain"/>
    <property type="match status" value="1"/>
</dbReference>
<reference evidence="10" key="2">
    <citation type="submission" date="2023-07" db="EMBL/GenBank/DDBJ databases">
        <title>A draft genome of Kazachstania heterogenica Y-27499.</title>
        <authorList>
            <person name="Donic C."/>
            <person name="Kralova J.S."/>
            <person name="Fidel L."/>
            <person name="Ben-Dor S."/>
            <person name="Jung S."/>
        </authorList>
    </citation>
    <scope>NUCLEOTIDE SEQUENCE [LARGE SCALE GENOMIC DNA]</scope>
    <source>
        <strain evidence="10">Y27499</strain>
    </source>
</reference>
<keyword evidence="4" id="KW-0539">Nucleus</keyword>
<evidence type="ECO:0000256" key="1">
    <source>
        <dbReference type="ARBA" id="ARBA00004123"/>
    </source>
</evidence>
<dbReference type="CDD" id="cd14688">
    <property type="entry name" value="bZIP_YAP"/>
    <property type="match status" value="1"/>
</dbReference>
<evidence type="ECO:0000259" key="6">
    <source>
        <dbReference type="PROSITE" id="PS00036"/>
    </source>
</evidence>
<proteinExistence type="predicted"/>
<dbReference type="PANTHER" id="PTHR40621:SF6">
    <property type="entry name" value="AP-1-LIKE TRANSCRIPTION FACTOR YAP1-RELATED"/>
    <property type="match status" value="1"/>
</dbReference>
<protein>
    <recommendedName>
        <fullName evidence="6">BZIP domain-containing protein</fullName>
    </recommendedName>
</protein>
<dbReference type="GO" id="GO:0090575">
    <property type="term" value="C:RNA polymerase II transcription regulator complex"/>
    <property type="evidence" value="ECO:0007669"/>
    <property type="project" value="TreeGrafter"/>
</dbReference>
<evidence type="ECO:0000313" key="9">
    <source>
        <dbReference type="EMBL" id="KAK5781834.1"/>
    </source>
</evidence>
<evidence type="ECO:0000313" key="10">
    <source>
        <dbReference type="Proteomes" id="UP001306508"/>
    </source>
</evidence>
<evidence type="ECO:0000313" key="8">
    <source>
        <dbReference type="EMBL" id="KAK5778208.1"/>
    </source>
</evidence>
<dbReference type="GO" id="GO:0000976">
    <property type="term" value="F:transcription cis-regulatory region binding"/>
    <property type="evidence" value="ECO:0007669"/>
    <property type="project" value="InterPro"/>
</dbReference>
<dbReference type="EMBL" id="JAWIZZ010000028">
    <property type="protein sequence ID" value="KAK5781834.1"/>
    <property type="molecule type" value="Genomic_DNA"/>
</dbReference>
<organism evidence="9 10">
    <name type="scientific">Arxiozyma heterogenica</name>
    <dbReference type="NCBI Taxonomy" id="278026"/>
    <lineage>
        <taxon>Eukaryota</taxon>
        <taxon>Fungi</taxon>
        <taxon>Dikarya</taxon>
        <taxon>Ascomycota</taxon>
        <taxon>Saccharomycotina</taxon>
        <taxon>Saccharomycetes</taxon>
        <taxon>Saccharomycetales</taxon>
        <taxon>Saccharomycetaceae</taxon>
        <taxon>Arxiozyma</taxon>
    </lineage>
</organism>
<gene>
    <name evidence="9" type="ORF">RI543_000684</name>
    <name evidence="7" type="ORF">RI543_004424</name>
    <name evidence="8" type="ORF">RI543_004430</name>
</gene>
<dbReference type="Gene3D" id="1.20.5.170">
    <property type="match status" value="1"/>
</dbReference>